<gene>
    <name evidence="2" type="ORF">SAMN02745244_00071</name>
</gene>
<evidence type="ECO:0000256" key="1">
    <source>
        <dbReference type="SAM" id="MobiDB-lite"/>
    </source>
</evidence>
<organism evidence="2 3">
    <name type="scientific">Tessaracoccus bendigoensis DSM 12906</name>
    <dbReference type="NCBI Taxonomy" id="1123357"/>
    <lineage>
        <taxon>Bacteria</taxon>
        <taxon>Bacillati</taxon>
        <taxon>Actinomycetota</taxon>
        <taxon>Actinomycetes</taxon>
        <taxon>Propionibacteriales</taxon>
        <taxon>Propionibacteriaceae</taxon>
        <taxon>Tessaracoccus</taxon>
    </lineage>
</organism>
<evidence type="ECO:0000313" key="2">
    <source>
        <dbReference type="EMBL" id="SHI30771.1"/>
    </source>
</evidence>
<dbReference type="STRING" id="1123357.SAMN02745244_00071"/>
<evidence type="ECO:0008006" key="4">
    <source>
        <dbReference type="Google" id="ProtNLM"/>
    </source>
</evidence>
<dbReference type="EMBL" id="FQZG01000003">
    <property type="protein sequence ID" value="SHI30771.1"/>
    <property type="molecule type" value="Genomic_DNA"/>
</dbReference>
<dbReference type="AlphaFoldDB" id="A0A1M6A2P1"/>
<dbReference type="Proteomes" id="UP000184512">
    <property type="component" value="Unassembled WGS sequence"/>
</dbReference>
<dbReference type="RefSeq" id="WP_073185307.1">
    <property type="nucleotide sequence ID" value="NZ_FQZG01000003.1"/>
</dbReference>
<name>A0A1M6A2P1_9ACTN</name>
<feature type="region of interest" description="Disordered" evidence="1">
    <location>
        <begin position="1"/>
        <end position="31"/>
    </location>
</feature>
<proteinExistence type="predicted"/>
<dbReference type="Pfam" id="PF13835">
    <property type="entry name" value="DUF4194"/>
    <property type="match status" value="1"/>
</dbReference>
<accession>A0A1M6A2P1</accession>
<sequence length="212" mass="23629">MSMQSAPRRAEGDVDEFEDDAVAVEAPDDPSELDAPTRRLLLKLLNGPYVRAEEHSNLWTALEVNETVVRSRLADLYLQLVLDRDAGVAFVRNLAVEDAPKVVRRHPLTLLDTVLVLYLRRLLLANQGSAARVFVGRDEIEDHLRGFLRSDTTDKSAQEAKVGRSIAKMTENSILLKAEVEDRWEISPVLRLVFGADEVAAVTADLERMAGQ</sequence>
<protein>
    <recommendedName>
        <fullName evidence="4">DUF4194 domain-containing protein</fullName>
    </recommendedName>
</protein>
<reference evidence="3" key="1">
    <citation type="submission" date="2016-11" db="EMBL/GenBank/DDBJ databases">
        <authorList>
            <person name="Varghese N."/>
            <person name="Submissions S."/>
        </authorList>
    </citation>
    <scope>NUCLEOTIDE SEQUENCE [LARGE SCALE GENOMIC DNA]</scope>
    <source>
        <strain evidence="3">DSM 12906</strain>
    </source>
</reference>
<evidence type="ECO:0000313" key="3">
    <source>
        <dbReference type="Proteomes" id="UP000184512"/>
    </source>
</evidence>
<dbReference type="InterPro" id="IPR025449">
    <property type="entry name" value="JetB"/>
</dbReference>
<feature type="compositionally biased region" description="Acidic residues" evidence="1">
    <location>
        <begin position="13"/>
        <end position="31"/>
    </location>
</feature>
<dbReference type="OrthoDB" id="3725402at2"/>
<keyword evidence="3" id="KW-1185">Reference proteome</keyword>